<dbReference type="Pfam" id="PF20154">
    <property type="entry name" value="LNT_N"/>
    <property type="match status" value="1"/>
</dbReference>
<keyword evidence="3 9" id="KW-1003">Cell membrane</keyword>
<feature type="domain" description="CN hydrolase" evidence="10">
    <location>
        <begin position="250"/>
        <end position="504"/>
    </location>
</feature>
<dbReference type="SUPFAM" id="SSF56317">
    <property type="entry name" value="Carbon-nitrogen hydrolase"/>
    <property type="match status" value="1"/>
</dbReference>
<dbReference type="CDD" id="cd07571">
    <property type="entry name" value="ALP_N-acyl_transferase"/>
    <property type="match status" value="1"/>
</dbReference>
<dbReference type="GO" id="GO:0005886">
    <property type="term" value="C:plasma membrane"/>
    <property type="evidence" value="ECO:0007669"/>
    <property type="project" value="UniProtKB-SubCell"/>
</dbReference>
<dbReference type="PROSITE" id="PS50263">
    <property type="entry name" value="CN_HYDROLASE"/>
    <property type="match status" value="1"/>
</dbReference>
<keyword evidence="8 9" id="KW-0012">Acyltransferase</keyword>
<name>A0A087M0D3_9HYPH</name>
<evidence type="ECO:0000256" key="8">
    <source>
        <dbReference type="ARBA" id="ARBA00023315"/>
    </source>
</evidence>
<dbReference type="GO" id="GO:0016410">
    <property type="term" value="F:N-acyltransferase activity"/>
    <property type="evidence" value="ECO:0007669"/>
    <property type="project" value="UniProtKB-UniRule"/>
</dbReference>
<dbReference type="UniPathway" id="UPA00666"/>
<evidence type="ECO:0000259" key="10">
    <source>
        <dbReference type="PROSITE" id="PS50263"/>
    </source>
</evidence>
<keyword evidence="5 9" id="KW-0812">Transmembrane</keyword>
<evidence type="ECO:0000313" key="11">
    <source>
        <dbReference type="EMBL" id="KFL30336.1"/>
    </source>
</evidence>
<dbReference type="GO" id="GO:0042158">
    <property type="term" value="P:lipoprotein biosynthetic process"/>
    <property type="evidence" value="ECO:0007669"/>
    <property type="project" value="UniProtKB-UniRule"/>
</dbReference>
<feature type="transmembrane region" description="Helical" evidence="9">
    <location>
        <begin position="136"/>
        <end position="156"/>
    </location>
</feature>
<evidence type="ECO:0000256" key="7">
    <source>
        <dbReference type="ARBA" id="ARBA00023136"/>
    </source>
</evidence>
<proteinExistence type="inferred from homology"/>
<reference evidence="11 12" key="1">
    <citation type="submission" date="2014-08" db="EMBL/GenBank/DDBJ databases">
        <authorList>
            <person name="Hassan Y.I."/>
            <person name="Lepp D."/>
            <person name="Zhou T."/>
        </authorList>
    </citation>
    <scope>NUCLEOTIDE SEQUENCE [LARGE SCALE GENOMIC DNA]</scope>
    <source>
        <strain evidence="11 12">IFO13584</strain>
    </source>
</reference>
<comment type="caution">
    <text evidence="11">The sequence shown here is derived from an EMBL/GenBank/DDBJ whole genome shotgun (WGS) entry which is preliminary data.</text>
</comment>
<comment type="catalytic activity">
    <reaction evidence="9">
        <text>N-terminal S-1,2-diacyl-sn-glyceryl-L-cysteinyl-[lipoprotein] + a glycerophospholipid = N-acyl-S-1,2-diacyl-sn-glyceryl-L-cysteinyl-[lipoprotein] + a 2-acyl-sn-glycero-3-phospholipid + H(+)</text>
        <dbReference type="Rhea" id="RHEA:48228"/>
        <dbReference type="Rhea" id="RHEA-COMP:14681"/>
        <dbReference type="Rhea" id="RHEA-COMP:14684"/>
        <dbReference type="ChEBI" id="CHEBI:15378"/>
        <dbReference type="ChEBI" id="CHEBI:136912"/>
        <dbReference type="ChEBI" id="CHEBI:140656"/>
        <dbReference type="ChEBI" id="CHEBI:140657"/>
        <dbReference type="ChEBI" id="CHEBI:140660"/>
        <dbReference type="EC" id="2.3.1.269"/>
    </reaction>
</comment>
<dbReference type="AlphaFoldDB" id="A0A087M0D3"/>
<dbReference type="InterPro" id="IPR004563">
    <property type="entry name" value="Apolipo_AcylTrfase"/>
</dbReference>
<feature type="transmembrane region" description="Helical" evidence="9">
    <location>
        <begin position="176"/>
        <end position="201"/>
    </location>
</feature>
<evidence type="ECO:0000256" key="9">
    <source>
        <dbReference type="HAMAP-Rule" id="MF_01148"/>
    </source>
</evidence>
<dbReference type="InterPro" id="IPR036526">
    <property type="entry name" value="C-N_Hydrolase_sf"/>
</dbReference>
<keyword evidence="4 9" id="KW-0808">Transferase</keyword>
<dbReference type="STRING" id="46914.JP75_15410"/>
<feature type="transmembrane region" description="Helical" evidence="9">
    <location>
        <begin position="516"/>
        <end position="534"/>
    </location>
</feature>
<comment type="function">
    <text evidence="9">Catalyzes the phospholipid dependent N-acylation of the N-terminal cysteine of apolipoprotein, the last step in lipoprotein maturation.</text>
</comment>
<evidence type="ECO:0000256" key="6">
    <source>
        <dbReference type="ARBA" id="ARBA00022989"/>
    </source>
</evidence>
<evidence type="ECO:0000256" key="1">
    <source>
        <dbReference type="ARBA" id="ARBA00004651"/>
    </source>
</evidence>
<keyword evidence="6 9" id="KW-1133">Transmembrane helix</keyword>
<sequence>MIKPVTWLAETTMLSHGWQRFCILLVAGAVAGLSVPPFFVLPALFVAMPFWVWALDGAERKRNWFRRIFGPAFTIGFAFGWGYFLVAFHWLGAAFFVDGGWMLALMPFAIAALAALIALFWGLASALAHLFWSHGAARIVTLSSFLAVAEFARGHVLTGFPFDLLGYALTGTDELMQLASVIGVYGLTFLAPLLAMTPALIWPADDRPMSRRLFPFFLALAVIAGQLAYGWNRLSGTVATERQDVAMRLVQPMVYEHADFGNVDPVALIDRLLMLSDMRMDPTDQGLADITHLVWPESSVPFFLDTYPDALARIARMLPETATLLAGVPRQIFGLDGEKPQGAPYNSLVAINTDGEIIASYDKSHLVPFGEYLPFQDILSRVGIKQFVPGADGWSHGDARRRLMELPGTPAFLAVICYEVLFSGDLGDTANAQFILNVTNDAWFDGSIGPAQHAHHARLRAVEEGMSLLRAANTGLTFATDPLGRITAQLVPGQMAALDVRPHQRLAPTIFAQLRHYPFAIAIIAGILIGFVASRRARRKLPE</sequence>
<evidence type="ECO:0000313" key="12">
    <source>
        <dbReference type="Proteomes" id="UP000028981"/>
    </source>
</evidence>
<keyword evidence="12" id="KW-1185">Reference proteome</keyword>
<dbReference type="HAMAP" id="MF_01148">
    <property type="entry name" value="Lnt"/>
    <property type="match status" value="1"/>
</dbReference>
<dbReference type="NCBIfam" id="TIGR00546">
    <property type="entry name" value="lnt"/>
    <property type="match status" value="1"/>
</dbReference>
<dbReference type="Pfam" id="PF00795">
    <property type="entry name" value="CN_hydrolase"/>
    <property type="match status" value="1"/>
</dbReference>
<comment type="subcellular location">
    <subcellularLocation>
        <location evidence="1 9">Cell membrane</location>
        <topology evidence="1 9">Multi-pass membrane protein</topology>
    </subcellularLocation>
</comment>
<accession>A0A087M0D3</accession>
<dbReference type="InterPro" id="IPR003010">
    <property type="entry name" value="C-N_Hydrolase"/>
</dbReference>
<dbReference type="InterPro" id="IPR045378">
    <property type="entry name" value="LNT_N"/>
</dbReference>
<evidence type="ECO:0000256" key="4">
    <source>
        <dbReference type="ARBA" id="ARBA00022679"/>
    </source>
</evidence>
<keyword evidence="7 9" id="KW-0472">Membrane</keyword>
<gene>
    <name evidence="9" type="primary">lnt</name>
    <name evidence="11" type="ORF">JP75_15410</name>
</gene>
<organism evidence="11 12">
    <name type="scientific">Devosia riboflavina</name>
    <dbReference type="NCBI Taxonomy" id="46914"/>
    <lineage>
        <taxon>Bacteria</taxon>
        <taxon>Pseudomonadati</taxon>
        <taxon>Pseudomonadota</taxon>
        <taxon>Alphaproteobacteria</taxon>
        <taxon>Hyphomicrobiales</taxon>
        <taxon>Devosiaceae</taxon>
        <taxon>Devosia</taxon>
    </lineage>
</organism>
<comment type="pathway">
    <text evidence="9">Protein modification; lipoprotein biosynthesis (N-acyl transfer).</text>
</comment>
<dbReference type="EC" id="2.3.1.269" evidence="9"/>
<dbReference type="EMBL" id="JQGC01000014">
    <property type="protein sequence ID" value="KFL30336.1"/>
    <property type="molecule type" value="Genomic_DNA"/>
</dbReference>
<dbReference type="PANTHER" id="PTHR38686">
    <property type="entry name" value="APOLIPOPROTEIN N-ACYLTRANSFERASE"/>
    <property type="match status" value="1"/>
</dbReference>
<dbReference type="Proteomes" id="UP000028981">
    <property type="component" value="Unassembled WGS sequence"/>
</dbReference>
<dbReference type="PANTHER" id="PTHR38686:SF1">
    <property type="entry name" value="APOLIPOPROTEIN N-ACYLTRANSFERASE"/>
    <property type="match status" value="1"/>
</dbReference>
<feature type="transmembrane region" description="Helical" evidence="9">
    <location>
        <begin position="103"/>
        <end position="124"/>
    </location>
</feature>
<protein>
    <recommendedName>
        <fullName evidence="9">Apolipoprotein N-acyltransferase</fullName>
        <shortName evidence="9">ALP N-acyltransferase</shortName>
        <ecNumber evidence="9">2.3.1.269</ecNumber>
    </recommendedName>
</protein>
<evidence type="ECO:0000256" key="3">
    <source>
        <dbReference type="ARBA" id="ARBA00022475"/>
    </source>
</evidence>
<feature type="transmembrane region" description="Helical" evidence="9">
    <location>
        <begin position="213"/>
        <end position="231"/>
    </location>
</feature>
<dbReference type="Gene3D" id="3.60.110.10">
    <property type="entry name" value="Carbon-nitrogen hydrolase"/>
    <property type="match status" value="1"/>
</dbReference>
<dbReference type="RefSeq" id="WP_035084414.1">
    <property type="nucleotide sequence ID" value="NZ_JQGC01000014.1"/>
</dbReference>
<feature type="transmembrane region" description="Helical" evidence="9">
    <location>
        <begin position="68"/>
        <end position="91"/>
    </location>
</feature>
<evidence type="ECO:0000256" key="2">
    <source>
        <dbReference type="ARBA" id="ARBA00010065"/>
    </source>
</evidence>
<comment type="similarity">
    <text evidence="2 9">Belongs to the CN hydrolase family. Apolipoprotein N-acyltransferase subfamily.</text>
</comment>
<evidence type="ECO:0000256" key="5">
    <source>
        <dbReference type="ARBA" id="ARBA00022692"/>
    </source>
</evidence>
<feature type="transmembrane region" description="Helical" evidence="9">
    <location>
        <begin position="23"/>
        <end position="47"/>
    </location>
</feature>